<dbReference type="Proteomes" id="UP000230564">
    <property type="component" value="Unassembled WGS sequence"/>
</dbReference>
<comment type="subunit">
    <text evidence="8 9">F-type ATPases have 2 components, CF(1) - the catalytic core - and CF(0) - the membrane proton channel. CF(1) has five subunits: alpha(3), beta(3), gamma(1), delta(1), epsilon(1). CF(0) has three main subunits: a, b and c.</text>
</comment>
<dbReference type="InterPro" id="IPR036771">
    <property type="entry name" value="ATPsynth_dsu/esu_N"/>
</dbReference>
<keyword evidence="5 8" id="KW-0472">Membrane</keyword>
<reference evidence="12 13" key="1">
    <citation type="submission" date="2017-09" db="EMBL/GenBank/DDBJ databases">
        <title>Depth-based differentiation of microbial function through sediment-hosted aquifers and enrichment of novel symbionts in the deep terrestrial subsurface.</title>
        <authorList>
            <person name="Probst A.J."/>
            <person name="Ladd B."/>
            <person name="Jarett J.K."/>
            <person name="Geller-Mcgrath D.E."/>
            <person name="Sieber C.M."/>
            <person name="Emerson J.B."/>
            <person name="Anantharaman K."/>
            <person name="Thomas B.C."/>
            <person name="Malmstrom R."/>
            <person name="Stieglmeier M."/>
            <person name="Klingl A."/>
            <person name="Woyke T."/>
            <person name="Ryan C.M."/>
            <person name="Banfield J.F."/>
        </authorList>
    </citation>
    <scope>NUCLEOTIDE SEQUENCE [LARGE SCALE GENOMIC DNA]</scope>
    <source>
        <strain evidence="12">CG11_big_fil_rev_8_21_14_0_20_36_20</strain>
    </source>
</reference>
<name>A0A2H0NG95_9BACT</name>
<evidence type="ECO:0000259" key="10">
    <source>
        <dbReference type="Pfam" id="PF00401"/>
    </source>
</evidence>
<evidence type="ECO:0000256" key="1">
    <source>
        <dbReference type="ARBA" id="ARBA00004202"/>
    </source>
</evidence>
<keyword evidence="3 8" id="KW-0813">Transport</keyword>
<dbReference type="SUPFAM" id="SSF51344">
    <property type="entry name" value="Epsilon subunit of F1F0-ATP synthase N-terminal domain"/>
    <property type="match status" value="1"/>
</dbReference>
<dbReference type="AlphaFoldDB" id="A0A2H0NG95"/>
<comment type="similarity">
    <text evidence="2 8 9">Belongs to the ATPase epsilon chain family.</text>
</comment>
<keyword evidence="8" id="KW-0375">Hydrogen ion transport</keyword>
<dbReference type="CDD" id="cd12152">
    <property type="entry name" value="F1-ATPase_delta"/>
    <property type="match status" value="1"/>
</dbReference>
<evidence type="ECO:0000313" key="13">
    <source>
        <dbReference type="Proteomes" id="UP000230564"/>
    </source>
</evidence>
<evidence type="ECO:0000256" key="7">
    <source>
        <dbReference type="ARBA" id="ARBA00023310"/>
    </source>
</evidence>
<sequence length="146" mass="16335">MKEINLKIVTPERIVFSEKISQVSLSTTTGQITILPQHIPLVSQLTAGEISVKYNGNEEDLMAISGGFVEVLPDQVVVLVDTAERAEEIDEQKAEQARQRAEEILKTKVVDAKEFAFLTAQIEKELVRLKVARKYKKRGIRTGLNS</sequence>
<comment type="caution">
    <text evidence="12">The sequence shown here is derived from an EMBL/GenBank/DDBJ whole genome shotgun (WGS) entry which is preliminary data.</text>
</comment>
<evidence type="ECO:0000256" key="4">
    <source>
        <dbReference type="ARBA" id="ARBA00023065"/>
    </source>
</evidence>
<accession>A0A2H0NG95</accession>
<evidence type="ECO:0000256" key="6">
    <source>
        <dbReference type="ARBA" id="ARBA00023196"/>
    </source>
</evidence>
<comment type="subcellular location">
    <subcellularLocation>
        <location evidence="1 8">Cell membrane</location>
        <topology evidence="1 8">Peripheral membrane protein</topology>
    </subcellularLocation>
</comment>
<dbReference type="Gene3D" id="2.60.15.10">
    <property type="entry name" value="F0F1 ATP synthase delta/epsilon subunit, N-terminal"/>
    <property type="match status" value="1"/>
</dbReference>
<keyword evidence="8" id="KW-1003">Cell membrane</keyword>
<keyword evidence="6 8" id="KW-0139">CF(1)</keyword>
<dbReference type="NCBIfam" id="TIGR01216">
    <property type="entry name" value="ATP_synt_epsi"/>
    <property type="match status" value="1"/>
</dbReference>
<dbReference type="Gene3D" id="1.20.5.440">
    <property type="entry name" value="ATP synthase delta/epsilon subunit, C-terminal domain"/>
    <property type="match status" value="1"/>
</dbReference>
<feature type="domain" description="ATP synthase epsilon subunit C-terminal" evidence="10">
    <location>
        <begin position="87"/>
        <end position="132"/>
    </location>
</feature>
<dbReference type="PANTHER" id="PTHR13822">
    <property type="entry name" value="ATP SYNTHASE DELTA/EPSILON CHAIN"/>
    <property type="match status" value="1"/>
</dbReference>
<evidence type="ECO:0000313" key="12">
    <source>
        <dbReference type="EMBL" id="PIR07096.1"/>
    </source>
</evidence>
<evidence type="ECO:0000256" key="2">
    <source>
        <dbReference type="ARBA" id="ARBA00005712"/>
    </source>
</evidence>
<dbReference type="InterPro" id="IPR020546">
    <property type="entry name" value="ATP_synth_F1_dsu/esu_N"/>
</dbReference>
<dbReference type="GO" id="GO:0046933">
    <property type="term" value="F:proton-transporting ATP synthase activity, rotational mechanism"/>
    <property type="evidence" value="ECO:0007669"/>
    <property type="project" value="UniProtKB-UniRule"/>
</dbReference>
<dbReference type="InterPro" id="IPR036794">
    <property type="entry name" value="ATP_F1_dsu/esu_C_sf"/>
</dbReference>
<dbReference type="InterPro" id="IPR020547">
    <property type="entry name" value="ATP_synth_F1_esu_C"/>
</dbReference>
<evidence type="ECO:0000256" key="5">
    <source>
        <dbReference type="ARBA" id="ARBA00023136"/>
    </source>
</evidence>
<dbReference type="HAMAP" id="MF_00530">
    <property type="entry name" value="ATP_synth_epsil_bac"/>
    <property type="match status" value="1"/>
</dbReference>
<evidence type="ECO:0000256" key="3">
    <source>
        <dbReference type="ARBA" id="ARBA00022448"/>
    </source>
</evidence>
<dbReference type="Pfam" id="PF00401">
    <property type="entry name" value="ATP-synt_DE"/>
    <property type="match status" value="1"/>
</dbReference>
<keyword evidence="7 8" id="KW-0066">ATP synthesis</keyword>
<proteinExistence type="inferred from homology"/>
<evidence type="ECO:0000259" key="11">
    <source>
        <dbReference type="Pfam" id="PF02823"/>
    </source>
</evidence>
<dbReference type="GO" id="GO:0005886">
    <property type="term" value="C:plasma membrane"/>
    <property type="evidence" value="ECO:0007669"/>
    <property type="project" value="UniProtKB-SubCell"/>
</dbReference>
<dbReference type="SUPFAM" id="SSF46604">
    <property type="entry name" value="Epsilon subunit of F1F0-ATP synthase C-terminal domain"/>
    <property type="match status" value="1"/>
</dbReference>
<dbReference type="GO" id="GO:0045259">
    <property type="term" value="C:proton-transporting ATP synthase complex"/>
    <property type="evidence" value="ECO:0007669"/>
    <property type="project" value="UniProtKB-KW"/>
</dbReference>
<organism evidence="12 13">
    <name type="scientific">Candidatus Komeilibacteria bacterium CG11_big_fil_rev_8_21_14_0_20_36_20</name>
    <dbReference type="NCBI Taxonomy" id="1974477"/>
    <lineage>
        <taxon>Bacteria</taxon>
        <taxon>Candidatus Komeiliibacteriota</taxon>
    </lineage>
</organism>
<evidence type="ECO:0000256" key="9">
    <source>
        <dbReference type="RuleBase" id="RU003656"/>
    </source>
</evidence>
<dbReference type="PANTHER" id="PTHR13822:SF10">
    <property type="entry name" value="ATP SYNTHASE EPSILON CHAIN, CHLOROPLASTIC"/>
    <property type="match status" value="1"/>
</dbReference>
<evidence type="ECO:0000256" key="8">
    <source>
        <dbReference type="HAMAP-Rule" id="MF_00530"/>
    </source>
</evidence>
<gene>
    <name evidence="8 12" type="primary">atpC</name>
    <name evidence="12" type="ORF">COV55_01555</name>
</gene>
<dbReference type="GO" id="GO:0005524">
    <property type="term" value="F:ATP binding"/>
    <property type="evidence" value="ECO:0007669"/>
    <property type="project" value="UniProtKB-UniRule"/>
</dbReference>
<dbReference type="EMBL" id="PCWQ01000007">
    <property type="protein sequence ID" value="PIR07096.1"/>
    <property type="molecule type" value="Genomic_DNA"/>
</dbReference>
<keyword evidence="4 8" id="KW-0406">Ion transport</keyword>
<feature type="domain" description="ATP synthase F1 complex delta/epsilon subunit N-terminal" evidence="11">
    <location>
        <begin position="5"/>
        <end position="83"/>
    </location>
</feature>
<dbReference type="InterPro" id="IPR001469">
    <property type="entry name" value="ATP_synth_F1_dsu/esu"/>
</dbReference>
<dbReference type="Pfam" id="PF02823">
    <property type="entry name" value="ATP-synt_DE_N"/>
    <property type="match status" value="1"/>
</dbReference>
<comment type="function">
    <text evidence="8">Produces ATP from ADP in the presence of a proton gradient across the membrane.</text>
</comment>
<protein>
    <recommendedName>
        <fullName evidence="8">ATP synthase epsilon chain</fullName>
    </recommendedName>
    <alternativeName>
        <fullName evidence="8">ATP synthase F1 sector epsilon subunit</fullName>
    </alternativeName>
    <alternativeName>
        <fullName evidence="8">F-ATPase epsilon subunit</fullName>
    </alternativeName>
</protein>